<organism evidence="2 3">
    <name type="scientific">Azospirillum oryzae</name>
    <dbReference type="NCBI Taxonomy" id="286727"/>
    <lineage>
        <taxon>Bacteria</taxon>
        <taxon>Pseudomonadati</taxon>
        <taxon>Pseudomonadota</taxon>
        <taxon>Alphaproteobacteria</taxon>
        <taxon>Rhodospirillales</taxon>
        <taxon>Azospirillaceae</taxon>
        <taxon>Azospirillum</taxon>
    </lineage>
</organism>
<protein>
    <submittedName>
        <fullName evidence="2">Uncharacterized protein</fullName>
    </submittedName>
</protein>
<dbReference type="Proteomes" id="UP000192936">
    <property type="component" value="Unassembled WGS sequence"/>
</dbReference>
<evidence type="ECO:0000256" key="1">
    <source>
        <dbReference type="SAM" id="MobiDB-lite"/>
    </source>
</evidence>
<name>A0A1X7ESJ8_9PROT</name>
<feature type="region of interest" description="Disordered" evidence="1">
    <location>
        <begin position="1"/>
        <end position="38"/>
    </location>
</feature>
<gene>
    <name evidence="2" type="ORF">SAMN02982917_1984</name>
</gene>
<dbReference type="STRING" id="286727.SAMN02982917_1984"/>
<dbReference type="AlphaFoldDB" id="A0A1X7ESJ8"/>
<reference evidence="2 3" key="1">
    <citation type="submission" date="2017-04" db="EMBL/GenBank/DDBJ databases">
        <authorList>
            <person name="Afonso C.L."/>
            <person name="Miller P.J."/>
            <person name="Scott M.A."/>
            <person name="Spackman E."/>
            <person name="Goraichik I."/>
            <person name="Dimitrov K.M."/>
            <person name="Suarez D.L."/>
            <person name="Swayne D.E."/>
        </authorList>
    </citation>
    <scope>NUCLEOTIDE SEQUENCE [LARGE SCALE GENOMIC DNA]</scope>
    <source>
        <strain evidence="2 3">A2P</strain>
    </source>
</reference>
<evidence type="ECO:0000313" key="3">
    <source>
        <dbReference type="Proteomes" id="UP000192936"/>
    </source>
</evidence>
<proteinExistence type="predicted"/>
<accession>A0A1X7ESJ8</accession>
<dbReference type="EMBL" id="FXAK01000003">
    <property type="protein sequence ID" value="SMF39379.1"/>
    <property type="molecule type" value="Genomic_DNA"/>
</dbReference>
<sequence length="86" mass="9398">MVPSMPRPPIADRPQTSTERTRATRARQQAAGLPDREKVQRAIAKASTALSEAERQSLLAAVLDSVPADQREGFETATRAFLNLPQ</sequence>
<feature type="compositionally biased region" description="Pro residues" evidence="1">
    <location>
        <begin position="1"/>
        <end position="11"/>
    </location>
</feature>
<evidence type="ECO:0000313" key="2">
    <source>
        <dbReference type="EMBL" id="SMF39379.1"/>
    </source>
</evidence>